<dbReference type="EMBL" id="LR862129">
    <property type="protein sequence ID" value="CAD1817211.1"/>
    <property type="molecule type" value="Genomic_DNA"/>
</dbReference>
<dbReference type="AlphaFoldDB" id="A0A6V7NF71"/>
<evidence type="ECO:0000313" key="1">
    <source>
        <dbReference type="EMBL" id="CAD1817211.1"/>
    </source>
</evidence>
<proteinExistence type="predicted"/>
<name>A0A6V7NF71_ANACO</name>
<sequence length="121" mass="13913">MLIASNNVVEINKLKALLKDEFEMKDLGAAKKILAVKWILKYLRGTNSTCLVFWRSKDDVMFYERIKHINVKFHFVRDVIGKRTVTVKKIGTEDNPVDMLTKSLAIAKFKHYLDLVAVGNT</sequence>
<organism evidence="1">
    <name type="scientific">Ananas comosus var. bracteatus</name>
    <name type="common">red pineapple</name>
    <dbReference type="NCBI Taxonomy" id="296719"/>
    <lineage>
        <taxon>Eukaryota</taxon>
        <taxon>Viridiplantae</taxon>
        <taxon>Streptophyta</taxon>
        <taxon>Embryophyta</taxon>
        <taxon>Tracheophyta</taxon>
        <taxon>Spermatophyta</taxon>
        <taxon>Magnoliopsida</taxon>
        <taxon>Liliopsida</taxon>
        <taxon>Poales</taxon>
        <taxon>Bromeliaceae</taxon>
        <taxon>Bromelioideae</taxon>
        <taxon>Ananas</taxon>
    </lineage>
</organism>
<reference evidence="1" key="1">
    <citation type="submission" date="2020-07" db="EMBL/GenBank/DDBJ databases">
        <authorList>
            <person name="Lin J."/>
        </authorList>
    </citation>
    <scope>NUCLEOTIDE SEQUENCE</scope>
</reference>
<evidence type="ECO:0008006" key="2">
    <source>
        <dbReference type="Google" id="ProtNLM"/>
    </source>
</evidence>
<gene>
    <name evidence="1" type="ORF">CB5_LOCUS422</name>
</gene>
<accession>A0A6V7NF71</accession>
<protein>
    <recommendedName>
        <fullName evidence="2">Retrovirus-related Pol polyprotein from transposon TNT 1-94</fullName>
    </recommendedName>
</protein>